<dbReference type="PANTHER" id="PTHR39327">
    <property type="match status" value="1"/>
</dbReference>
<dbReference type="InterPro" id="IPR038765">
    <property type="entry name" value="Papain-like_cys_pep_sf"/>
</dbReference>
<dbReference type="Gene3D" id="3.10.620.30">
    <property type="match status" value="1"/>
</dbReference>
<sequence length="234" mass="27052">MHKFLHKSQHRLHLHPVTSDTRLRFLLVFLALLLAIATTSAPRLLNQQQLKILKNQYGQAAVDRILIWQQLLTGHRDETDMEKLILVNDYFNGMRFVGDMEHWGEKDYWATPIEFIGTAAGDCEDFSIAKYFSLRELGVATEKLRLIYVKAKTINQAHMVLGYYETPDSEPVILDNIEPDIKPASSRQDLIPSYSFNGNSLWRSKMLREGGKKVGNSENIGIWRMLLKRIDMNY</sequence>
<proteinExistence type="predicted"/>
<dbReference type="AlphaFoldDB" id="A0A3B1BQ70"/>
<dbReference type="InterPro" id="IPR010319">
    <property type="entry name" value="Transglutaminase-like_Cys_pept"/>
</dbReference>
<dbReference type="PANTHER" id="PTHR39327:SF1">
    <property type="entry name" value="BLR5470 PROTEIN"/>
    <property type="match status" value="1"/>
</dbReference>
<gene>
    <name evidence="1" type="ORF">MNBD_GAMMA25-1446</name>
</gene>
<name>A0A3B1BQ70_9ZZZZ</name>
<organism evidence="1">
    <name type="scientific">hydrothermal vent metagenome</name>
    <dbReference type="NCBI Taxonomy" id="652676"/>
    <lineage>
        <taxon>unclassified sequences</taxon>
        <taxon>metagenomes</taxon>
        <taxon>ecological metagenomes</taxon>
    </lineage>
</organism>
<dbReference type="EMBL" id="UOFY01000010">
    <property type="protein sequence ID" value="VAX06797.1"/>
    <property type="molecule type" value="Genomic_DNA"/>
</dbReference>
<dbReference type="SUPFAM" id="SSF54001">
    <property type="entry name" value="Cysteine proteinases"/>
    <property type="match status" value="1"/>
</dbReference>
<reference evidence="1" key="1">
    <citation type="submission" date="2018-06" db="EMBL/GenBank/DDBJ databases">
        <authorList>
            <person name="Zhirakovskaya E."/>
        </authorList>
    </citation>
    <scope>NUCLEOTIDE SEQUENCE</scope>
</reference>
<evidence type="ECO:0000313" key="1">
    <source>
        <dbReference type="EMBL" id="VAX06797.1"/>
    </source>
</evidence>
<dbReference type="Pfam" id="PF06035">
    <property type="entry name" value="Peptidase_C93"/>
    <property type="match status" value="1"/>
</dbReference>
<accession>A0A3B1BQ70</accession>
<protein>
    <submittedName>
        <fullName evidence="1">T1SS associated transglutaminase-like cysteine proteinase LapP</fullName>
    </submittedName>
</protein>